<dbReference type="Pfam" id="PF00400">
    <property type="entry name" value="WD40"/>
    <property type="match status" value="5"/>
</dbReference>
<dbReference type="EMBL" id="JAPDMQ010000364">
    <property type="protein sequence ID" value="KAK0526176.1"/>
    <property type="molecule type" value="Genomic_DNA"/>
</dbReference>
<dbReference type="InterPro" id="IPR013258">
    <property type="entry name" value="Striatin_N"/>
</dbReference>
<feature type="compositionally biased region" description="Low complexity" evidence="6">
    <location>
        <begin position="608"/>
        <end position="623"/>
    </location>
</feature>
<reference evidence="8" key="1">
    <citation type="journal article" date="2023" name="PhytoFront">
        <title>Draft Genome Resources of Seven Strains of Tilletia horrida, Causal Agent of Kernel Smut of Rice.</title>
        <authorList>
            <person name="Khanal S."/>
            <person name="Antony Babu S."/>
            <person name="Zhou X.G."/>
        </authorList>
    </citation>
    <scope>NUCLEOTIDE SEQUENCE</scope>
    <source>
        <strain evidence="8">TX3</strain>
    </source>
</reference>
<feature type="compositionally biased region" description="Polar residues" evidence="6">
    <location>
        <begin position="485"/>
        <end position="495"/>
    </location>
</feature>
<feature type="compositionally biased region" description="Low complexity" evidence="6">
    <location>
        <begin position="887"/>
        <end position="899"/>
    </location>
</feature>
<dbReference type="SUPFAM" id="SSF50978">
    <property type="entry name" value="WD40 repeat-like"/>
    <property type="match status" value="1"/>
</dbReference>
<keyword evidence="3 5" id="KW-0175">Coiled coil</keyword>
<gene>
    <name evidence="8" type="primary">ADI1</name>
    <name evidence="8" type="ORF">OC842_005266</name>
</gene>
<feature type="compositionally biased region" description="Gly residues" evidence="6">
    <location>
        <begin position="119"/>
        <end position="139"/>
    </location>
</feature>
<dbReference type="PANTHER" id="PTHR15653">
    <property type="entry name" value="STRIATIN"/>
    <property type="match status" value="1"/>
</dbReference>
<evidence type="ECO:0000313" key="9">
    <source>
        <dbReference type="Proteomes" id="UP001176521"/>
    </source>
</evidence>
<dbReference type="Gene3D" id="1.20.5.300">
    <property type="match status" value="1"/>
</dbReference>
<feature type="compositionally biased region" description="Low complexity" evidence="6">
    <location>
        <begin position="60"/>
        <end position="73"/>
    </location>
</feature>
<feature type="region of interest" description="Disordered" evidence="6">
    <location>
        <begin position="953"/>
        <end position="985"/>
    </location>
</feature>
<feature type="compositionally biased region" description="Pro residues" evidence="6">
    <location>
        <begin position="469"/>
        <end position="483"/>
    </location>
</feature>
<feature type="repeat" description="WD" evidence="4">
    <location>
        <begin position="912"/>
        <end position="946"/>
    </location>
</feature>
<feature type="compositionally biased region" description="Low complexity" evidence="6">
    <location>
        <begin position="665"/>
        <end position="678"/>
    </location>
</feature>
<dbReference type="Gene3D" id="2.130.10.10">
    <property type="entry name" value="YVTN repeat-like/Quinoprotein amine dehydrogenase"/>
    <property type="match status" value="2"/>
</dbReference>
<feature type="compositionally biased region" description="Gly residues" evidence="6">
    <location>
        <begin position="954"/>
        <end position="963"/>
    </location>
</feature>
<feature type="compositionally biased region" description="Low complexity" evidence="6">
    <location>
        <begin position="140"/>
        <end position="149"/>
    </location>
</feature>
<accession>A0AAN6G7N2</accession>
<evidence type="ECO:0000313" key="8">
    <source>
        <dbReference type="EMBL" id="KAK0526176.1"/>
    </source>
</evidence>
<dbReference type="Pfam" id="PF08232">
    <property type="entry name" value="Striatin"/>
    <property type="match status" value="1"/>
</dbReference>
<dbReference type="SMART" id="SM00320">
    <property type="entry name" value="WD40"/>
    <property type="match status" value="6"/>
</dbReference>
<evidence type="ECO:0000256" key="2">
    <source>
        <dbReference type="ARBA" id="ARBA00022737"/>
    </source>
</evidence>
<dbReference type="InterPro" id="IPR036322">
    <property type="entry name" value="WD40_repeat_dom_sf"/>
</dbReference>
<dbReference type="InterPro" id="IPR019775">
    <property type="entry name" value="WD40_repeat_CS"/>
</dbReference>
<evidence type="ECO:0000256" key="1">
    <source>
        <dbReference type="ARBA" id="ARBA00022574"/>
    </source>
</evidence>
<keyword evidence="8" id="KW-0223">Dioxygenase</keyword>
<feature type="repeat" description="WD" evidence="4">
    <location>
        <begin position="1067"/>
        <end position="1103"/>
    </location>
</feature>
<evidence type="ECO:0000256" key="4">
    <source>
        <dbReference type="PROSITE-ProRule" id="PRU00221"/>
    </source>
</evidence>
<keyword evidence="8" id="KW-0560">Oxidoreductase</keyword>
<keyword evidence="9" id="KW-1185">Reference proteome</keyword>
<dbReference type="InterPro" id="IPR015943">
    <property type="entry name" value="WD40/YVTN_repeat-like_dom_sf"/>
</dbReference>
<feature type="domain" description="Striatin N-terminal" evidence="7">
    <location>
        <begin position="156"/>
        <end position="232"/>
    </location>
</feature>
<feature type="region of interest" description="Disordered" evidence="6">
    <location>
        <begin position="1"/>
        <end position="151"/>
    </location>
</feature>
<feature type="compositionally biased region" description="Polar residues" evidence="6">
    <location>
        <begin position="552"/>
        <end position="565"/>
    </location>
</feature>
<evidence type="ECO:0000259" key="7">
    <source>
        <dbReference type="Pfam" id="PF08232"/>
    </source>
</evidence>
<feature type="compositionally biased region" description="Low complexity" evidence="6">
    <location>
        <begin position="797"/>
        <end position="811"/>
    </location>
</feature>
<sequence length="1376" mass="140869">MRSVEGQQQSQPGSSQYFTFQQHHFQQQQQQQQHQQQPTQAGQQYAQPAPFPNSQPFFRPNPLNSNNHHNNNNMVIGAFHQYQPQQGGPGAGMQGQQQQIQGQPMHPQVNNQNNPGSQGSDGSGNGAMPGQPGYGGPGSTAGASGNGAAPNPPEYTLAGILHFLQSEWRRYERDRNEWEIERAEMRARIALLEGERRGAENLKTDLMRRVKMLEFALRQERSKYLAQNTTGNAPASVGSPGQTMAAGTPGAGPPGVLAKHPLVQGVTAEKASSSGRSSPVARSEDFGAASATFQGHPLRGPSNLATNSFTASSLTFGGTGSGAASTVLFNPAGAGSTMSFNSANAPNASMLSRHTSLARDGKSRAKSRDYLKQCLSEISYLTNPATLNPLNERAYISGAVGFTPGAQQSNGAAGTGATNGGALGLAPLGAGAASAGAQGQQGAGGAAGFVNRPRKVMYEDVGQQGNGGAPPPLPPPPPPPPSLPNQSLPTTQQGQPAAPSAPGFVAHGGGLDRAAPAGADPGLPELGSGAVEGSNASAIDSATGAASDPLGVSSQTTGPNTTLSGETAAVSKQPEIHIFSPADGAAQEGSTAPVEDAAELMPAPSPSGATPVVPDVPAPTADVGAEHAGGDDALSSSSVSTEGDDDRASDRSSASSSTTVEEENGQAGAAKGADAQQQVEGSEAGHFFEQRSGGAASRPDRMSFDSDGRPLPSANNSAPGAPSSSSDNDEGVEVEREIEDEVDDDELAEEQQRTAIYRPGGVPPTGGIADATADDWRRLREAGAMQRLRRERERLARQAAEGGSGNAASAADSLADVRAHLAETTERVNALQASEGSGAAGAGAAAAARPPLVRTSSGRADEDELANLKLDPVPDDEVPATRRRARAGSALSAATSSEAVPDTQPWKAKRVLRGHLDAVRAVAFDTVEANVLSGGDDCTIKYWRLDAAALQAGSGAGGAGGRDGSFSSLRSGGGGGSIGAGGPGGAAGNSAADYPIVTFRGHTEPVTCLAVSPPFLTNNIDEDDANGRRRKIYSGSLDATIRVWQAPHEERASPYPEADSTVELGALVGHTDAVWDLTLFSHLGLLVSVAADGMTKVWSTTNGVRRTFNVGPPPDTSAAAMAGTLKLSWDYFGLDPEDSAAVEAERAAFLSQAQAEAEKEGGAGAVRNGGLPVPASVDICHSNIRLCAVGYTNAVVKLFDVTTGKEVKKLQSEDTQDASSDAQINCVVTHPTLPILFTAHEDGHIRMFDLNTGACTMSMVGHLDSVTTLDIDPAGLTLVSGGHDCSVRFWDIMGGGAGGGLTPSSGSGDAASEDESTSKATAAATAAAAVSVRDACVQEITSHRKKAEEGVLGVRYCTGAPFFASAGADGVVRLFG</sequence>
<protein>
    <submittedName>
        <fullName evidence="8">1,2-dihydroxy-3-keto-5-methylthiopentene dioxygenase</fullName>
    </submittedName>
</protein>
<dbReference type="PANTHER" id="PTHR15653:SF0">
    <property type="entry name" value="CONNECTOR OF KINASE TO AP-1, ISOFORM E"/>
    <property type="match status" value="1"/>
</dbReference>
<proteinExistence type="predicted"/>
<evidence type="ECO:0000256" key="5">
    <source>
        <dbReference type="SAM" id="Coils"/>
    </source>
</evidence>
<feature type="compositionally biased region" description="Polar residues" evidence="6">
    <location>
        <begin position="109"/>
        <end position="118"/>
    </location>
</feature>
<keyword evidence="1 4" id="KW-0853">WD repeat</keyword>
<evidence type="ECO:0000256" key="6">
    <source>
        <dbReference type="SAM" id="MobiDB-lite"/>
    </source>
</evidence>
<dbReference type="InterPro" id="IPR051488">
    <property type="entry name" value="WD_repeat_striatin"/>
</dbReference>
<feature type="compositionally biased region" description="Low complexity" evidence="6">
    <location>
        <begin position="712"/>
        <end position="726"/>
    </location>
</feature>
<feature type="region of interest" description="Disordered" evidence="6">
    <location>
        <begin position="229"/>
        <end position="254"/>
    </location>
</feature>
<feature type="region of interest" description="Disordered" evidence="6">
    <location>
        <begin position="841"/>
        <end position="903"/>
    </location>
</feature>
<name>A0AAN6G7N2_9BASI</name>
<comment type="caution">
    <text evidence="8">The sequence shown here is derived from an EMBL/GenBank/DDBJ whole genome shotgun (WGS) entry which is preliminary data.</text>
</comment>
<dbReference type="Proteomes" id="UP001176521">
    <property type="component" value="Unassembled WGS sequence"/>
</dbReference>
<dbReference type="InterPro" id="IPR001680">
    <property type="entry name" value="WD40_rpt"/>
</dbReference>
<dbReference type="CDD" id="cd00200">
    <property type="entry name" value="WD40"/>
    <property type="match status" value="1"/>
</dbReference>
<feature type="compositionally biased region" description="Basic and acidic residues" evidence="6">
    <location>
        <begin position="698"/>
        <end position="708"/>
    </location>
</feature>
<dbReference type="GO" id="GO:0051213">
    <property type="term" value="F:dioxygenase activity"/>
    <property type="evidence" value="ECO:0007669"/>
    <property type="project" value="UniProtKB-KW"/>
</dbReference>
<feature type="compositionally biased region" description="Low complexity" evidence="6">
    <location>
        <begin position="1"/>
        <end position="48"/>
    </location>
</feature>
<feature type="compositionally biased region" description="Acidic residues" evidence="6">
    <location>
        <begin position="727"/>
        <end position="749"/>
    </location>
</feature>
<dbReference type="PROSITE" id="PS50082">
    <property type="entry name" value="WD_REPEATS_2"/>
    <property type="match status" value="3"/>
</dbReference>
<feature type="compositionally biased region" description="Gly residues" evidence="6">
    <location>
        <begin position="971"/>
        <end position="985"/>
    </location>
</feature>
<keyword evidence="2" id="KW-0677">Repeat</keyword>
<organism evidence="8 9">
    <name type="scientific">Tilletia horrida</name>
    <dbReference type="NCBI Taxonomy" id="155126"/>
    <lineage>
        <taxon>Eukaryota</taxon>
        <taxon>Fungi</taxon>
        <taxon>Dikarya</taxon>
        <taxon>Basidiomycota</taxon>
        <taxon>Ustilaginomycotina</taxon>
        <taxon>Exobasidiomycetes</taxon>
        <taxon>Tilletiales</taxon>
        <taxon>Tilletiaceae</taxon>
        <taxon>Tilletia</taxon>
    </lineage>
</organism>
<dbReference type="PROSITE" id="PS00678">
    <property type="entry name" value="WD_REPEATS_1"/>
    <property type="match status" value="1"/>
</dbReference>
<dbReference type="PROSITE" id="PS50294">
    <property type="entry name" value="WD_REPEATS_REGION"/>
    <property type="match status" value="2"/>
</dbReference>
<feature type="region of interest" description="Disordered" evidence="6">
    <location>
        <begin position="460"/>
        <end position="811"/>
    </location>
</feature>
<feature type="compositionally biased region" description="Low complexity" evidence="6">
    <location>
        <begin position="94"/>
        <end position="108"/>
    </location>
</feature>
<feature type="coiled-coil region" evidence="5">
    <location>
        <begin position="175"/>
        <end position="209"/>
    </location>
</feature>
<evidence type="ECO:0000256" key="3">
    <source>
        <dbReference type="ARBA" id="ARBA00023054"/>
    </source>
</evidence>
<feature type="repeat" description="WD" evidence="4">
    <location>
        <begin position="1259"/>
        <end position="1292"/>
    </location>
</feature>